<dbReference type="EMBL" id="MU266958">
    <property type="protein sequence ID" value="KAH7917716.1"/>
    <property type="molecule type" value="Genomic_DNA"/>
</dbReference>
<keyword evidence="1" id="KW-0378">Hydrolase</keyword>
<sequence>MIFTLPALLAVLPALVAALPHPRAVVTTIPLSKRSSLRHVNGSANIAAHRAQIARTEARLERNLELYAMNTGRSTIDRHNVKKRTQGSVPLIDYKDTFWYGNITVGTPPVTFTVDFDTGSSDLFLPGPGCSTCGPLTTYYPNASSTSRELGQQLGLTYGDQSSVIGTTYSDTVTISGYTAKNQTFVAAEQYSAELASQSSSDGLMGMGFQSIAITQSSPVFQTLVTEGALPEPVFAFKLGRAGSELRIGGVDSALYKGAFTYANVTKQAAWEINVNEINANGTQVESNATAVIDSGTSGIQGDPAAVEKLYAAIGGVSLGGGIYAYPCASTPNITFQIGGKTIAIAPEQFNGGFYTDNAAGEALCTGQITSGSIQGIWILGDVFMANVYTVFDFGNVRVGFADLA</sequence>
<keyword evidence="1" id="KW-0645">Protease</keyword>
<protein>
    <submittedName>
        <fullName evidence="1">Acid protease</fullName>
    </submittedName>
</protein>
<name>A0ACB8AXL5_9AGAM</name>
<evidence type="ECO:0000313" key="2">
    <source>
        <dbReference type="Proteomes" id="UP000790709"/>
    </source>
</evidence>
<evidence type="ECO:0000313" key="1">
    <source>
        <dbReference type="EMBL" id="KAH7917716.1"/>
    </source>
</evidence>
<keyword evidence="2" id="KW-1185">Reference proteome</keyword>
<dbReference type="Proteomes" id="UP000790709">
    <property type="component" value="Unassembled WGS sequence"/>
</dbReference>
<proteinExistence type="predicted"/>
<reference evidence="1" key="1">
    <citation type="journal article" date="2021" name="New Phytol.">
        <title>Evolutionary innovations through gain and loss of genes in the ectomycorrhizal Boletales.</title>
        <authorList>
            <person name="Wu G."/>
            <person name="Miyauchi S."/>
            <person name="Morin E."/>
            <person name="Kuo A."/>
            <person name="Drula E."/>
            <person name="Varga T."/>
            <person name="Kohler A."/>
            <person name="Feng B."/>
            <person name="Cao Y."/>
            <person name="Lipzen A."/>
            <person name="Daum C."/>
            <person name="Hundley H."/>
            <person name="Pangilinan J."/>
            <person name="Johnson J."/>
            <person name="Barry K."/>
            <person name="LaButti K."/>
            <person name="Ng V."/>
            <person name="Ahrendt S."/>
            <person name="Min B."/>
            <person name="Choi I.G."/>
            <person name="Park H."/>
            <person name="Plett J.M."/>
            <person name="Magnuson J."/>
            <person name="Spatafora J.W."/>
            <person name="Nagy L.G."/>
            <person name="Henrissat B."/>
            <person name="Grigoriev I.V."/>
            <person name="Yang Z.L."/>
            <person name="Xu J."/>
            <person name="Martin F.M."/>
        </authorList>
    </citation>
    <scope>NUCLEOTIDE SEQUENCE</scope>
    <source>
        <strain evidence="1">KUC20120723A-06</strain>
    </source>
</reference>
<comment type="caution">
    <text evidence="1">The sequence shown here is derived from an EMBL/GenBank/DDBJ whole genome shotgun (WGS) entry which is preliminary data.</text>
</comment>
<accession>A0ACB8AXL5</accession>
<gene>
    <name evidence="1" type="ORF">BV22DRAFT_1025903</name>
</gene>
<organism evidence="1 2">
    <name type="scientific">Leucogyrophana mollusca</name>
    <dbReference type="NCBI Taxonomy" id="85980"/>
    <lineage>
        <taxon>Eukaryota</taxon>
        <taxon>Fungi</taxon>
        <taxon>Dikarya</taxon>
        <taxon>Basidiomycota</taxon>
        <taxon>Agaricomycotina</taxon>
        <taxon>Agaricomycetes</taxon>
        <taxon>Agaricomycetidae</taxon>
        <taxon>Boletales</taxon>
        <taxon>Boletales incertae sedis</taxon>
        <taxon>Leucogyrophana</taxon>
    </lineage>
</organism>